<reference evidence="1" key="3">
    <citation type="submission" date="2008-06" db="EMBL/GenBank/DDBJ databases">
        <authorList>
            <consortium name="FlyBase"/>
        </authorList>
    </citation>
    <scope>NUCLEOTIDE SEQUENCE</scope>
    <source>
        <strain evidence="1">TSC#15287-2541.00</strain>
    </source>
</reference>
<sequence>MTKAELRRKFEACIWKSQEKFAMYFERKTLMAQELDMYDEELLDGLITGIPNERIRIQAQVQCFDNPTKMQSQMCCFRSKAWLDSLVQRS</sequence>
<proteinExistence type="predicted"/>
<dbReference type="HOGENOM" id="CLU_2443124_0_0_1"/>
<keyword evidence="3" id="KW-1185">Reference proteome</keyword>
<dbReference type="EMBL" id="CH916369">
    <property type="protein sequence ID" value="EDV93020.1"/>
    <property type="molecule type" value="Genomic_DNA"/>
</dbReference>
<name>B4JID9_DROGR</name>
<protein>
    <submittedName>
        <fullName evidence="2">GH18509</fullName>
    </submittedName>
    <submittedName>
        <fullName evidence="1">GH18510</fullName>
    </submittedName>
</protein>
<dbReference type="eggNOG" id="ENOG502T8SB">
    <property type="taxonomic scope" value="Eukaryota"/>
</dbReference>
<gene>
    <name evidence="1" type="primary">Dgri\GH18510</name>
    <name evidence="2" type="synonym">Dgri\GH18509</name>
    <name evidence="2" type="ORF">Dgri_GH18509</name>
    <name evidence="1" type="ORF">Dgri_GH18510</name>
    <name evidence="1" type="ORF">GH18509</name>
    <name evidence="1" type="ORF">GH18510</name>
</gene>
<dbReference type="AlphaFoldDB" id="B4JID9"/>
<reference evidence="1" key="2">
    <citation type="journal article" date="2008" name="Bioinformatics">
        <title>Assembly reconciliation.</title>
        <authorList>
            <person name="Zimin A.V."/>
            <person name="Smith D.R."/>
            <person name="Sutton G."/>
            <person name="Yorke J.A."/>
        </authorList>
    </citation>
    <scope>NUCLEOTIDE SEQUENCE</scope>
    <source>
        <strain evidence="1">TSC#15287-2541.00</strain>
    </source>
</reference>
<evidence type="ECO:0000313" key="2">
    <source>
        <dbReference type="EMBL" id="EDV93022.1"/>
    </source>
</evidence>
<dbReference type="InParanoid" id="B4JID9"/>
<dbReference type="Proteomes" id="UP000001070">
    <property type="component" value="Unassembled WGS sequence"/>
</dbReference>
<organism evidence="3">
    <name type="scientific">Drosophila grimshawi</name>
    <name type="common">Hawaiian fruit fly</name>
    <name type="synonym">Idiomyia grimshawi</name>
    <dbReference type="NCBI Taxonomy" id="7222"/>
    <lineage>
        <taxon>Eukaryota</taxon>
        <taxon>Metazoa</taxon>
        <taxon>Ecdysozoa</taxon>
        <taxon>Arthropoda</taxon>
        <taxon>Hexapoda</taxon>
        <taxon>Insecta</taxon>
        <taxon>Pterygota</taxon>
        <taxon>Neoptera</taxon>
        <taxon>Endopterygota</taxon>
        <taxon>Diptera</taxon>
        <taxon>Brachycera</taxon>
        <taxon>Muscomorpha</taxon>
        <taxon>Ephydroidea</taxon>
        <taxon>Drosophilidae</taxon>
        <taxon>Drosophila</taxon>
        <taxon>Hawaiian Drosophila</taxon>
    </lineage>
</organism>
<evidence type="ECO:0000313" key="3">
    <source>
        <dbReference type="Proteomes" id="UP000001070"/>
    </source>
</evidence>
<accession>B4JID9</accession>
<reference evidence="1 3" key="1">
    <citation type="journal article" date="2007" name="Nature">
        <title>Evolution of genes and genomes on the Drosophila phylogeny.</title>
        <authorList>
            <consortium name="Drosophila 12 Genomes Consortium"/>
            <person name="Clark A.G."/>
            <person name="Eisen M.B."/>
            <person name="Smith D.R."/>
            <person name="Bergman C.M."/>
            <person name="Oliver B."/>
            <person name="Markow T.A."/>
            <person name="Kaufman T.C."/>
            <person name="Kellis M."/>
            <person name="Gelbart W."/>
            <person name="Iyer V.N."/>
            <person name="Pollard D.A."/>
            <person name="Sackton T.B."/>
            <person name="Larracuente A.M."/>
            <person name="Singh N.D."/>
            <person name="Abad J.P."/>
            <person name="Abt D.N."/>
            <person name="Adryan B."/>
            <person name="Aguade M."/>
            <person name="Akashi H."/>
            <person name="Anderson W.W."/>
            <person name="Aquadro C.F."/>
            <person name="Ardell D.H."/>
            <person name="Arguello R."/>
            <person name="Artieri C.G."/>
            <person name="Barbash D.A."/>
            <person name="Barker D."/>
            <person name="Barsanti P."/>
            <person name="Batterham P."/>
            <person name="Batzoglou S."/>
            <person name="Begun D."/>
            <person name="Bhutkar A."/>
            <person name="Blanco E."/>
            <person name="Bosak S.A."/>
            <person name="Bradley R.K."/>
            <person name="Brand A.D."/>
            <person name="Brent M.R."/>
            <person name="Brooks A.N."/>
            <person name="Brown R.H."/>
            <person name="Butlin R.K."/>
            <person name="Caggese C."/>
            <person name="Calvi B.R."/>
            <person name="Bernardo de Carvalho A."/>
            <person name="Caspi A."/>
            <person name="Castrezana S."/>
            <person name="Celniker S.E."/>
            <person name="Chang J.L."/>
            <person name="Chapple C."/>
            <person name="Chatterji S."/>
            <person name="Chinwalla A."/>
            <person name="Civetta A."/>
            <person name="Clifton S.W."/>
            <person name="Comeron J.M."/>
            <person name="Costello J.C."/>
            <person name="Coyne J.A."/>
            <person name="Daub J."/>
            <person name="David R.G."/>
            <person name="Delcher A.L."/>
            <person name="Delehaunty K."/>
            <person name="Do C.B."/>
            <person name="Ebling H."/>
            <person name="Edwards K."/>
            <person name="Eickbush T."/>
            <person name="Evans J.D."/>
            <person name="Filipski A."/>
            <person name="Findeiss S."/>
            <person name="Freyhult E."/>
            <person name="Fulton L."/>
            <person name="Fulton R."/>
            <person name="Garcia A.C."/>
            <person name="Gardiner A."/>
            <person name="Garfield D.A."/>
            <person name="Garvin B.E."/>
            <person name="Gibson G."/>
            <person name="Gilbert D."/>
            <person name="Gnerre S."/>
            <person name="Godfrey J."/>
            <person name="Good R."/>
            <person name="Gotea V."/>
            <person name="Gravely B."/>
            <person name="Greenberg A.J."/>
            <person name="Griffiths-Jones S."/>
            <person name="Gross S."/>
            <person name="Guigo R."/>
            <person name="Gustafson E.A."/>
            <person name="Haerty W."/>
            <person name="Hahn M.W."/>
            <person name="Halligan D.L."/>
            <person name="Halpern A.L."/>
            <person name="Halter G.M."/>
            <person name="Han M.V."/>
            <person name="Heger A."/>
            <person name="Hillier L."/>
            <person name="Hinrichs A.S."/>
            <person name="Holmes I."/>
            <person name="Hoskins R.A."/>
            <person name="Hubisz M.J."/>
            <person name="Hultmark D."/>
            <person name="Huntley M.A."/>
            <person name="Jaffe D.B."/>
            <person name="Jagadeeshan S."/>
            <person name="Jeck W.R."/>
            <person name="Johnson J."/>
            <person name="Jones C.D."/>
            <person name="Jordan W.C."/>
            <person name="Karpen G.H."/>
            <person name="Kataoka E."/>
            <person name="Keightley P.D."/>
            <person name="Kheradpour P."/>
            <person name="Kirkness E.F."/>
            <person name="Koerich L.B."/>
            <person name="Kristiansen K."/>
            <person name="Kudrna D."/>
            <person name="Kulathinal R.J."/>
            <person name="Kumar S."/>
            <person name="Kwok R."/>
            <person name="Lander E."/>
            <person name="Langley C.H."/>
            <person name="Lapoint R."/>
            <person name="Lazzaro B.P."/>
            <person name="Lee S.J."/>
            <person name="Levesque L."/>
            <person name="Li R."/>
            <person name="Lin C.F."/>
            <person name="Lin M.F."/>
            <person name="Lindblad-Toh K."/>
            <person name="Llopart A."/>
            <person name="Long M."/>
            <person name="Low L."/>
            <person name="Lozovsky E."/>
            <person name="Lu J."/>
            <person name="Luo M."/>
            <person name="Machado C.A."/>
            <person name="Makalowski W."/>
            <person name="Marzo M."/>
            <person name="Matsuda M."/>
            <person name="Matzkin L."/>
            <person name="McAllister B."/>
            <person name="McBride C.S."/>
            <person name="McKernan B."/>
            <person name="McKernan K."/>
            <person name="Mendez-Lago M."/>
            <person name="Minx P."/>
            <person name="Mollenhauer M.U."/>
            <person name="Montooth K."/>
            <person name="Mount S.M."/>
            <person name="Mu X."/>
            <person name="Myers E."/>
            <person name="Negre B."/>
            <person name="Newfeld S."/>
            <person name="Nielsen R."/>
            <person name="Noor M.A."/>
            <person name="O'Grady P."/>
            <person name="Pachter L."/>
            <person name="Papaceit M."/>
            <person name="Parisi M.J."/>
            <person name="Parisi M."/>
            <person name="Parts L."/>
            <person name="Pedersen J.S."/>
            <person name="Pesole G."/>
            <person name="Phillippy A.M."/>
            <person name="Ponting C.P."/>
            <person name="Pop M."/>
            <person name="Porcelli D."/>
            <person name="Powell J.R."/>
            <person name="Prohaska S."/>
            <person name="Pruitt K."/>
            <person name="Puig M."/>
            <person name="Quesneville H."/>
            <person name="Ram K.R."/>
            <person name="Rand D."/>
            <person name="Rasmussen M.D."/>
            <person name="Reed L.K."/>
            <person name="Reenan R."/>
            <person name="Reily A."/>
            <person name="Remington K.A."/>
            <person name="Rieger T.T."/>
            <person name="Ritchie M.G."/>
            <person name="Robin C."/>
            <person name="Rogers Y.H."/>
            <person name="Rohde C."/>
            <person name="Rozas J."/>
            <person name="Rubenfield M.J."/>
            <person name="Ruiz A."/>
            <person name="Russo S."/>
            <person name="Salzberg S.L."/>
            <person name="Sanchez-Gracia A."/>
            <person name="Saranga D.J."/>
            <person name="Sato H."/>
            <person name="Schaeffer S.W."/>
            <person name="Schatz M.C."/>
            <person name="Schlenke T."/>
            <person name="Schwartz R."/>
            <person name="Segarra C."/>
            <person name="Singh R.S."/>
            <person name="Sirot L."/>
            <person name="Sirota M."/>
            <person name="Sisneros N.B."/>
            <person name="Smith C.D."/>
            <person name="Smith T.F."/>
            <person name="Spieth J."/>
            <person name="Stage D.E."/>
            <person name="Stark A."/>
            <person name="Stephan W."/>
            <person name="Strausberg R.L."/>
            <person name="Strempel S."/>
            <person name="Sturgill D."/>
            <person name="Sutton G."/>
            <person name="Sutton G.G."/>
            <person name="Tao W."/>
            <person name="Teichmann S."/>
            <person name="Tobari Y.N."/>
            <person name="Tomimura Y."/>
            <person name="Tsolas J.M."/>
            <person name="Valente V.L."/>
            <person name="Venter E."/>
            <person name="Venter J.C."/>
            <person name="Vicario S."/>
            <person name="Vieira F.G."/>
            <person name="Vilella A.J."/>
            <person name="Villasante A."/>
            <person name="Walenz B."/>
            <person name="Wang J."/>
            <person name="Wasserman M."/>
            <person name="Watts T."/>
            <person name="Wilson D."/>
            <person name="Wilson R.K."/>
            <person name="Wing R.A."/>
            <person name="Wolfner M.F."/>
            <person name="Wong A."/>
            <person name="Wong G.K."/>
            <person name="Wu C.I."/>
            <person name="Wu G."/>
            <person name="Yamamoto D."/>
            <person name="Yang H.P."/>
            <person name="Yang S.P."/>
            <person name="Yorke J.A."/>
            <person name="Yoshida K."/>
            <person name="Zdobnov E."/>
            <person name="Zhang P."/>
            <person name="Zhang Y."/>
            <person name="Zimin A.V."/>
            <person name="Baldwin J."/>
            <person name="Abdouelleil A."/>
            <person name="Abdulkadir J."/>
            <person name="Abebe A."/>
            <person name="Abera B."/>
            <person name="Abreu J."/>
            <person name="Acer S.C."/>
            <person name="Aftuck L."/>
            <person name="Alexander A."/>
            <person name="An P."/>
            <person name="Anderson E."/>
            <person name="Anderson S."/>
            <person name="Arachi H."/>
            <person name="Azer M."/>
            <person name="Bachantsang P."/>
            <person name="Barry A."/>
            <person name="Bayul T."/>
            <person name="Berlin A."/>
            <person name="Bessette D."/>
            <person name="Bloom T."/>
            <person name="Blye J."/>
            <person name="Boguslavskiy L."/>
            <person name="Bonnet C."/>
            <person name="Boukhgalter B."/>
            <person name="Bourzgui I."/>
            <person name="Brown A."/>
            <person name="Cahill P."/>
            <person name="Channer S."/>
            <person name="Cheshatsang Y."/>
            <person name="Chuda L."/>
            <person name="Citroen M."/>
            <person name="Collymore A."/>
            <person name="Cooke P."/>
            <person name="Costello M."/>
            <person name="D'Aco K."/>
            <person name="Daza R."/>
            <person name="De Haan G."/>
            <person name="DeGray S."/>
            <person name="DeMaso C."/>
            <person name="Dhargay N."/>
            <person name="Dooley K."/>
            <person name="Dooley E."/>
            <person name="Doricent M."/>
            <person name="Dorje P."/>
            <person name="Dorjee K."/>
            <person name="Dupes A."/>
            <person name="Elong R."/>
            <person name="Falk J."/>
            <person name="Farina A."/>
            <person name="Faro S."/>
            <person name="Ferguson D."/>
            <person name="Fisher S."/>
            <person name="Foley C.D."/>
            <person name="Franke A."/>
            <person name="Friedrich D."/>
            <person name="Gadbois L."/>
            <person name="Gearin G."/>
            <person name="Gearin C.R."/>
            <person name="Giannoukos G."/>
            <person name="Goode T."/>
            <person name="Graham J."/>
            <person name="Grandbois E."/>
            <person name="Grewal S."/>
            <person name="Gyaltsen K."/>
            <person name="Hafez N."/>
            <person name="Hagos B."/>
            <person name="Hall J."/>
            <person name="Henson C."/>
            <person name="Hollinger A."/>
            <person name="Honan T."/>
            <person name="Huard M.D."/>
            <person name="Hughes L."/>
            <person name="Hurhula B."/>
            <person name="Husby M.E."/>
            <person name="Kamat A."/>
            <person name="Kanga B."/>
            <person name="Kashin S."/>
            <person name="Khazanovich D."/>
            <person name="Kisner P."/>
            <person name="Lance K."/>
            <person name="Lara M."/>
            <person name="Lee W."/>
            <person name="Lennon N."/>
            <person name="Letendre F."/>
            <person name="LeVine R."/>
            <person name="Lipovsky A."/>
            <person name="Liu X."/>
            <person name="Liu J."/>
            <person name="Liu S."/>
            <person name="Lokyitsang T."/>
            <person name="Lokyitsang Y."/>
            <person name="Lubonja R."/>
            <person name="Lui A."/>
            <person name="MacDonald P."/>
            <person name="Magnisalis V."/>
            <person name="Maru K."/>
            <person name="Matthews C."/>
            <person name="McCusker W."/>
            <person name="McDonough S."/>
            <person name="Mehta T."/>
            <person name="Meldrim J."/>
            <person name="Meneus L."/>
            <person name="Mihai O."/>
            <person name="Mihalev A."/>
            <person name="Mihova T."/>
            <person name="Mittelman R."/>
            <person name="Mlenga V."/>
            <person name="Montmayeur A."/>
            <person name="Mulrain L."/>
            <person name="Navidi A."/>
            <person name="Naylor J."/>
            <person name="Negash T."/>
            <person name="Nguyen T."/>
            <person name="Nguyen N."/>
            <person name="Nicol R."/>
            <person name="Norbu C."/>
            <person name="Norbu N."/>
            <person name="Novod N."/>
            <person name="O'Neill B."/>
            <person name="Osman S."/>
            <person name="Markiewicz E."/>
            <person name="Oyono O.L."/>
            <person name="Patti C."/>
            <person name="Phunkhang P."/>
            <person name="Pierre F."/>
            <person name="Priest M."/>
            <person name="Raghuraman S."/>
            <person name="Rege F."/>
            <person name="Reyes R."/>
            <person name="Rise C."/>
            <person name="Rogov P."/>
            <person name="Ross K."/>
            <person name="Ryan E."/>
            <person name="Settipalli S."/>
            <person name="Shea T."/>
            <person name="Sherpa N."/>
            <person name="Shi L."/>
            <person name="Shih D."/>
            <person name="Sparrow T."/>
            <person name="Spaulding J."/>
            <person name="Stalker J."/>
            <person name="Stange-Thomann N."/>
            <person name="Stavropoulos S."/>
            <person name="Stone C."/>
            <person name="Strader C."/>
            <person name="Tesfaye S."/>
            <person name="Thomson T."/>
            <person name="Thoulutsang Y."/>
            <person name="Thoulutsang D."/>
            <person name="Topham K."/>
            <person name="Topping I."/>
            <person name="Tsamla T."/>
            <person name="Vassiliev H."/>
            <person name="Vo A."/>
            <person name="Wangchuk T."/>
            <person name="Wangdi T."/>
            <person name="Weiand M."/>
            <person name="Wilkinson J."/>
            <person name="Wilson A."/>
            <person name="Yadav S."/>
            <person name="Young G."/>
            <person name="Yu Q."/>
            <person name="Zembek L."/>
            <person name="Zhong D."/>
            <person name="Zimmer A."/>
            <person name="Zwirko Z."/>
            <person name="Jaffe D.B."/>
            <person name="Alvarez P."/>
            <person name="Brockman W."/>
            <person name="Butler J."/>
            <person name="Chin C."/>
            <person name="Gnerre S."/>
            <person name="Grabherr M."/>
            <person name="Kleber M."/>
            <person name="Mauceli E."/>
            <person name="MacCallum I."/>
        </authorList>
    </citation>
    <scope>NUCLEOTIDE SEQUENCE [LARGE SCALE GENOMIC DNA]</scope>
    <source>
        <strain evidence="1">TSC#15287-2541.00</strain>
        <strain evidence="3">Tucson 15287-2541.00</strain>
    </source>
</reference>
<dbReference type="EMBL" id="CH916369">
    <property type="protein sequence ID" value="EDV93022.1"/>
    <property type="molecule type" value="Genomic_DNA"/>
</dbReference>
<evidence type="ECO:0000313" key="1">
    <source>
        <dbReference type="EMBL" id="EDV93020.1"/>
    </source>
</evidence>